<dbReference type="InterPro" id="IPR001781">
    <property type="entry name" value="Znf_LIM"/>
</dbReference>
<keyword evidence="3 5" id="KW-0862">Zinc</keyword>
<keyword evidence="2" id="KW-0677">Repeat</keyword>
<reference evidence="7 8" key="1">
    <citation type="journal article" date="2016" name="Nat. Commun.">
        <title>Extremotolerant tardigrade genome and improved radiotolerance of human cultured cells by tardigrade-unique protein.</title>
        <authorList>
            <person name="Hashimoto T."/>
            <person name="Horikawa D.D."/>
            <person name="Saito Y."/>
            <person name="Kuwahara H."/>
            <person name="Kozuka-Hata H."/>
            <person name="Shin-I T."/>
            <person name="Minakuchi Y."/>
            <person name="Ohishi K."/>
            <person name="Motoyama A."/>
            <person name="Aizu T."/>
            <person name="Enomoto A."/>
            <person name="Kondo K."/>
            <person name="Tanaka S."/>
            <person name="Hara Y."/>
            <person name="Koshikawa S."/>
            <person name="Sagara H."/>
            <person name="Miura T."/>
            <person name="Yokobori S."/>
            <person name="Miyagawa K."/>
            <person name="Suzuki Y."/>
            <person name="Kubo T."/>
            <person name="Oyama M."/>
            <person name="Kohara Y."/>
            <person name="Fujiyama A."/>
            <person name="Arakawa K."/>
            <person name="Katayama T."/>
            <person name="Toyoda A."/>
            <person name="Kunieda T."/>
        </authorList>
    </citation>
    <scope>NUCLEOTIDE SEQUENCE [LARGE SCALE GENOMIC DNA]</scope>
    <source>
        <strain evidence="7 8">YOKOZUNA-1</strain>
    </source>
</reference>
<evidence type="ECO:0000313" key="7">
    <source>
        <dbReference type="EMBL" id="GAU91347.1"/>
    </source>
</evidence>
<accession>A0A1D1UVT9</accession>
<dbReference type="AlphaFoldDB" id="A0A1D1UVT9"/>
<proteinExistence type="predicted"/>
<keyword evidence="8" id="KW-1185">Reference proteome</keyword>
<keyword evidence="1 5" id="KW-0479">Metal-binding</keyword>
<comment type="caution">
    <text evidence="7">The sequence shown here is derived from an EMBL/GenBank/DDBJ whole genome shotgun (WGS) entry which is preliminary data.</text>
</comment>
<dbReference type="PANTHER" id="PTHR24205">
    <property type="entry name" value="FOUR AND A HALF LIM DOMAINS PROTEIN"/>
    <property type="match status" value="1"/>
</dbReference>
<evidence type="ECO:0000256" key="2">
    <source>
        <dbReference type="ARBA" id="ARBA00022737"/>
    </source>
</evidence>
<sequence length="330" mass="36373">MAPKAKVVKCASCSLKIDKKEPTVEALGKKFHKACFTCTNCTKTIEGDFHPVGDKPFCNDCFLQTKAPRCNECHEPISGTIMSTNEGQNYHKACFDRLSLGTCADCKTTIGFTDAVIEALGNRYHERCFRCSSCGGPVPAQFRAENGRAFCDKCYQQYKEGRSGPDVCDECTQPIVKGGKVEVPSLGRTFHDECFNQAAWDQCATCSSKVLLTQPSVKVSKLNRFWHLGCLNCGDCNTNIRIQPFYMAAQKSSPCCEGCYLGHVAPKCTACAKAIADDQVLALQQFWHPECFVCAVCSDVLCKMSNEFYNVEGKPYCLKDVQAAHIEVAN</sequence>
<organism evidence="7 8">
    <name type="scientific">Ramazzottius varieornatus</name>
    <name type="common">Water bear</name>
    <name type="synonym">Tardigrade</name>
    <dbReference type="NCBI Taxonomy" id="947166"/>
    <lineage>
        <taxon>Eukaryota</taxon>
        <taxon>Metazoa</taxon>
        <taxon>Ecdysozoa</taxon>
        <taxon>Tardigrada</taxon>
        <taxon>Eutardigrada</taxon>
        <taxon>Parachela</taxon>
        <taxon>Hypsibioidea</taxon>
        <taxon>Ramazzottiidae</taxon>
        <taxon>Ramazzottius</taxon>
    </lineage>
</organism>
<evidence type="ECO:0000256" key="5">
    <source>
        <dbReference type="PROSITE-ProRule" id="PRU00125"/>
    </source>
</evidence>
<feature type="domain" description="LIM zinc-binding" evidence="6">
    <location>
        <begin position="266"/>
        <end position="327"/>
    </location>
</feature>
<dbReference type="PROSITE" id="PS00478">
    <property type="entry name" value="LIM_DOMAIN_1"/>
    <property type="match status" value="2"/>
</dbReference>
<dbReference type="STRING" id="947166.A0A1D1UVT9"/>
<dbReference type="Gene3D" id="2.10.110.10">
    <property type="entry name" value="Cysteine Rich Protein"/>
    <property type="match status" value="6"/>
</dbReference>
<feature type="domain" description="LIM zinc-binding" evidence="6">
    <location>
        <begin position="8"/>
        <end position="68"/>
    </location>
</feature>
<keyword evidence="4 5" id="KW-0440">LIM domain</keyword>
<dbReference type="SMART" id="SM00132">
    <property type="entry name" value="LIM"/>
    <property type="match status" value="4"/>
</dbReference>
<protein>
    <recommendedName>
        <fullName evidence="6">LIM zinc-binding domain-containing protein</fullName>
    </recommendedName>
</protein>
<gene>
    <name evidence="7" type="primary">RvY_03617</name>
    <name evidence="7" type="synonym">RvY_03617.1</name>
    <name evidence="7" type="ORF">RvY_03617-1</name>
</gene>
<dbReference type="GO" id="GO:0003712">
    <property type="term" value="F:transcription coregulator activity"/>
    <property type="evidence" value="ECO:0007669"/>
    <property type="project" value="TreeGrafter"/>
</dbReference>
<dbReference type="Proteomes" id="UP000186922">
    <property type="component" value="Unassembled WGS sequence"/>
</dbReference>
<evidence type="ECO:0000256" key="3">
    <source>
        <dbReference type="ARBA" id="ARBA00022833"/>
    </source>
</evidence>
<evidence type="ECO:0000256" key="4">
    <source>
        <dbReference type="ARBA" id="ARBA00023038"/>
    </source>
</evidence>
<dbReference type="PROSITE" id="PS50023">
    <property type="entry name" value="LIM_DOMAIN_2"/>
    <property type="match status" value="4"/>
</dbReference>
<dbReference type="OrthoDB" id="1112565at2759"/>
<evidence type="ECO:0000256" key="1">
    <source>
        <dbReference type="ARBA" id="ARBA00022723"/>
    </source>
</evidence>
<dbReference type="Pfam" id="PF00412">
    <property type="entry name" value="LIM"/>
    <property type="match status" value="4"/>
</dbReference>
<evidence type="ECO:0000313" key="8">
    <source>
        <dbReference type="Proteomes" id="UP000186922"/>
    </source>
</evidence>
<dbReference type="GO" id="GO:0005634">
    <property type="term" value="C:nucleus"/>
    <property type="evidence" value="ECO:0007669"/>
    <property type="project" value="TreeGrafter"/>
</dbReference>
<dbReference type="GO" id="GO:0030018">
    <property type="term" value="C:Z disc"/>
    <property type="evidence" value="ECO:0007669"/>
    <property type="project" value="TreeGrafter"/>
</dbReference>
<dbReference type="EMBL" id="BDGG01000002">
    <property type="protein sequence ID" value="GAU91347.1"/>
    <property type="molecule type" value="Genomic_DNA"/>
</dbReference>
<dbReference type="SUPFAM" id="SSF57716">
    <property type="entry name" value="Glucocorticoid receptor-like (DNA-binding domain)"/>
    <property type="match status" value="3"/>
</dbReference>
<feature type="domain" description="LIM zinc-binding" evidence="6">
    <location>
        <begin position="101"/>
        <end position="161"/>
    </location>
</feature>
<name>A0A1D1UVT9_RAMVA</name>
<dbReference type="PANTHER" id="PTHR24205:SF16">
    <property type="entry name" value="GH01042P-RELATED"/>
    <property type="match status" value="1"/>
</dbReference>
<evidence type="ECO:0000259" key="6">
    <source>
        <dbReference type="PROSITE" id="PS50023"/>
    </source>
</evidence>
<dbReference type="GO" id="GO:0046872">
    <property type="term" value="F:metal ion binding"/>
    <property type="evidence" value="ECO:0007669"/>
    <property type="project" value="UniProtKB-KW"/>
</dbReference>
<feature type="domain" description="LIM zinc-binding" evidence="6">
    <location>
        <begin position="201"/>
        <end position="265"/>
    </location>
</feature>